<dbReference type="Proteomes" id="UP001629113">
    <property type="component" value="Unassembled WGS sequence"/>
</dbReference>
<evidence type="ECO:0000313" key="2">
    <source>
        <dbReference type="Proteomes" id="UP001629113"/>
    </source>
</evidence>
<sequence length="308" mass="32222">MPVSLENIAARQSGELILTSIISPRVYQFDPSSPHDPLLVAEVPGIGGMTGIAELEKDVFYVVGLGVETVSPFAPVPGSMGVWRIDVRDCAVEAGAVTGFGNVTLVAMLPDSQLLNGLCRLASNDTSNLLIADSLAGTVTRLDVTTGKYEVVIADPTMTITAADGLQVAINGIEAYDADLFFTNYNQGLFARVPISLATGHASGIVDIVVRTSDVDDFAISRDGKKAYIAQNGQSTLSEVDIPNRSVKIVVNSTDLGADASVAIGRTGHDWDTLYVTASGTTNETVAGNSTVSGRIVSVDIPAVKFFA</sequence>
<dbReference type="Gene3D" id="2.120.10.30">
    <property type="entry name" value="TolB, C-terminal domain"/>
    <property type="match status" value="1"/>
</dbReference>
<dbReference type="InterPro" id="IPR011042">
    <property type="entry name" value="6-blade_b-propeller_TolB-like"/>
</dbReference>
<comment type="caution">
    <text evidence="1">The sequence shown here is derived from an EMBL/GenBank/DDBJ whole genome shotgun (WGS) entry which is preliminary data.</text>
</comment>
<proteinExistence type="predicted"/>
<accession>A0ABR4PUC6</accession>
<dbReference type="PANTHER" id="PTHR42060">
    <property type="entry name" value="NHL REPEAT-CONTAINING PROTEIN-RELATED"/>
    <property type="match status" value="1"/>
</dbReference>
<protein>
    <submittedName>
        <fullName evidence="1">Uncharacterized protein</fullName>
    </submittedName>
</protein>
<gene>
    <name evidence="1" type="ORF">PVAG01_00469</name>
</gene>
<evidence type="ECO:0000313" key="1">
    <source>
        <dbReference type="EMBL" id="KAL3426960.1"/>
    </source>
</evidence>
<dbReference type="InterPro" id="IPR052998">
    <property type="entry name" value="Hetero-Diels-Alderase-like"/>
</dbReference>
<dbReference type="PANTHER" id="PTHR42060:SF1">
    <property type="entry name" value="NHL REPEAT-CONTAINING PROTEIN"/>
    <property type="match status" value="1"/>
</dbReference>
<organism evidence="1 2">
    <name type="scientific">Phlyctema vagabunda</name>
    <dbReference type="NCBI Taxonomy" id="108571"/>
    <lineage>
        <taxon>Eukaryota</taxon>
        <taxon>Fungi</taxon>
        <taxon>Dikarya</taxon>
        <taxon>Ascomycota</taxon>
        <taxon>Pezizomycotina</taxon>
        <taxon>Leotiomycetes</taxon>
        <taxon>Helotiales</taxon>
        <taxon>Dermateaceae</taxon>
        <taxon>Phlyctema</taxon>
    </lineage>
</organism>
<reference evidence="1 2" key="1">
    <citation type="submission" date="2024-06" db="EMBL/GenBank/DDBJ databases">
        <title>Complete genome of Phlyctema vagabunda strain 19-DSS-EL-015.</title>
        <authorList>
            <person name="Fiorenzani C."/>
        </authorList>
    </citation>
    <scope>NUCLEOTIDE SEQUENCE [LARGE SCALE GENOMIC DNA]</scope>
    <source>
        <strain evidence="1 2">19-DSS-EL-015</strain>
    </source>
</reference>
<dbReference type="SUPFAM" id="SSF63829">
    <property type="entry name" value="Calcium-dependent phosphotriesterase"/>
    <property type="match status" value="1"/>
</dbReference>
<dbReference type="EMBL" id="JBFCZG010000001">
    <property type="protein sequence ID" value="KAL3426960.1"/>
    <property type="molecule type" value="Genomic_DNA"/>
</dbReference>
<name>A0ABR4PUC6_9HELO</name>
<keyword evidence="2" id="KW-1185">Reference proteome</keyword>